<dbReference type="Gramene" id="PRQ49103">
    <property type="protein sequence ID" value="PRQ49103"/>
    <property type="gene ID" value="RchiOBHm_Chr2g0118171"/>
</dbReference>
<proteinExistence type="predicted"/>
<evidence type="ECO:0000313" key="1">
    <source>
        <dbReference type="EMBL" id="PRQ49103.1"/>
    </source>
</evidence>
<reference evidence="1 2" key="1">
    <citation type="journal article" date="2018" name="Nat. Genet.">
        <title>The Rosa genome provides new insights in the design of modern roses.</title>
        <authorList>
            <person name="Bendahmane M."/>
        </authorList>
    </citation>
    <scope>NUCLEOTIDE SEQUENCE [LARGE SCALE GENOMIC DNA]</scope>
    <source>
        <strain evidence="2">cv. Old Blush</strain>
    </source>
</reference>
<evidence type="ECO:0000313" key="2">
    <source>
        <dbReference type="Proteomes" id="UP000238479"/>
    </source>
</evidence>
<protein>
    <submittedName>
        <fullName evidence="1">Uncharacterized protein</fullName>
    </submittedName>
</protein>
<accession>A0A2P6RRP0</accession>
<dbReference type="AlphaFoldDB" id="A0A2P6RRP0"/>
<sequence>MLTLLEYLSFISSQAMKLRVAIRVPIKCIFDWDSEAANDRATVIVIDLHK</sequence>
<dbReference type="EMBL" id="PDCK01000040">
    <property type="protein sequence ID" value="PRQ49103.1"/>
    <property type="molecule type" value="Genomic_DNA"/>
</dbReference>
<gene>
    <name evidence="1" type="ORF">RchiOBHm_Chr2g0118171</name>
</gene>
<dbReference type="Proteomes" id="UP000238479">
    <property type="component" value="Chromosome 2"/>
</dbReference>
<comment type="caution">
    <text evidence="1">The sequence shown here is derived from an EMBL/GenBank/DDBJ whole genome shotgun (WGS) entry which is preliminary data.</text>
</comment>
<name>A0A2P6RRP0_ROSCH</name>
<organism evidence="1 2">
    <name type="scientific">Rosa chinensis</name>
    <name type="common">China rose</name>
    <dbReference type="NCBI Taxonomy" id="74649"/>
    <lineage>
        <taxon>Eukaryota</taxon>
        <taxon>Viridiplantae</taxon>
        <taxon>Streptophyta</taxon>
        <taxon>Embryophyta</taxon>
        <taxon>Tracheophyta</taxon>
        <taxon>Spermatophyta</taxon>
        <taxon>Magnoliopsida</taxon>
        <taxon>eudicotyledons</taxon>
        <taxon>Gunneridae</taxon>
        <taxon>Pentapetalae</taxon>
        <taxon>rosids</taxon>
        <taxon>fabids</taxon>
        <taxon>Rosales</taxon>
        <taxon>Rosaceae</taxon>
        <taxon>Rosoideae</taxon>
        <taxon>Rosoideae incertae sedis</taxon>
        <taxon>Rosa</taxon>
    </lineage>
</organism>
<keyword evidence="2" id="KW-1185">Reference proteome</keyword>